<accession>A0AAW1PSW4</accession>
<reference evidence="3 4" key="1">
    <citation type="journal article" date="2024" name="Nat. Commun.">
        <title>Phylogenomics reveals the evolutionary origins of lichenization in chlorophyte algae.</title>
        <authorList>
            <person name="Puginier C."/>
            <person name="Libourel C."/>
            <person name="Otte J."/>
            <person name="Skaloud P."/>
            <person name="Haon M."/>
            <person name="Grisel S."/>
            <person name="Petersen M."/>
            <person name="Berrin J.G."/>
            <person name="Delaux P.M."/>
            <person name="Dal Grande F."/>
            <person name="Keller J."/>
        </authorList>
    </citation>
    <scope>NUCLEOTIDE SEQUENCE [LARGE SCALE GENOMIC DNA]</scope>
    <source>
        <strain evidence="3 4">SAG 2043</strain>
    </source>
</reference>
<feature type="region of interest" description="Disordered" evidence="2">
    <location>
        <begin position="1"/>
        <end position="29"/>
    </location>
</feature>
<dbReference type="EMBL" id="JALJOR010000005">
    <property type="protein sequence ID" value="KAK9816746.1"/>
    <property type="molecule type" value="Genomic_DNA"/>
</dbReference>
<keyword evidence="4" id="KW-1185">Reference proteome</keyword>
<dbReference type="Proteomes" id="UP001489004">
    <property type="component" value="Unassembled WGS sequence"/>
</dbReference>
<dbReference type="InterPro" id="IPR036915">
    <property type="entry name" value="Cyclin-like_sf"/>
</dbReference>
<proteinExistence type="inferred from homology"/>
<sequence>MAPLVVGLTHPEDSYSTPKKCSLPPAKDSRLDEQARYHHEIPDTDSETSTTEDVCCDSTRRSQYCLLLNHSAGDDGPEVFGRLARVLEAAVVRNDQSVSTSGLQPECLTSFHGLRPPPISIEAYIQRIGKYAKCSPVCFAMAYTYMERLARTNSAYQLMSLNVHRMVVTSVLLAAKLTDDNYFNNAYYAKIGGISTAEINKLELELLKLLDYRLCVSEKQVQQVLRLLEAPVGSRRSKKRVSEDSSDLPQPPHKQEAWRHADSTSGESETTSAVVVVSAVQESDDPLESDSDCSTADATTVAEAALDSPTAARSVDQASKCADKARRSIDDAVSVASAGSWQHAADVELSGGGNVEDESVIVEGLASFGSRLAIMASA</sequence>
<name>A0AAW1PSW4_9CHLO</name>
<evidence type="ECO:0000256" key="1">
    <source>
        <dbReference type="ARBA" id="ARBA00007215"/>
    </source>
</evidence>
<dbReference type="SUPFAM" id="SSF47954">
    <property type="entry name" value="Cyclin-like"/>
    <property type="match status" value="1"/>
</dbReference>
<comment type="caution">
    <text evidence="3">The sequence shown here is derived from an EMBL/GenBank/DDBJ whole genome shotgun (WGS) entry which is preliminary data.</text>
</comment>
<dbReference type="Pfam" id="PF08613">
    <property type="entry name" value="Cyclin"/>
    <property type="match status" value="1"/>
</dbReference>
<protein>
    <recommendedName>
        <fullName evidence="5">Cyclin</fullName>
    </recommendedName>
</protein>
<comment type="similarity">
    <text evidence="1">Belongs to the cyclin family. Cyclin U/P subfamily.</text>
</comment>
<dbReference type="AlphaFoldDB" id="A0AAW1PSW4"/>
<evidence type="ECO:0008006" key="5">
    <source>
        <dbReference type="Google" id="ProtNLM"/>
    </source>
</evidence>
<gene>
    <name evidence="3" type="ORF">WJX72_004508</name>
</gene>
<feature type="compositionally biased region" description="Low complexity" evidence="2">
    <location>
        <begin position="263"/>
        <end position="272"/>
    </location>
</feature>
<dbReference type="Gene3D" id="1.10.472.10">
    <property type="entry name" value="Cyclin-like"/>
    <property type="match status" value="1"/>
</dbReference>
<dbReference type="PANTHER" id="PTHR15615">
    <property type="match status" value="1"/>
</dbReference>
<dbReference type="GO" id="GO:0019901">
    <property type="term" value="F:protein kinase binding"/>
    <property type="evidence" value="ECO:0007669"/>
    <property type="project" value="InterPro"/>
</dbReference>
<feature type="compositionally biased region" description="Basic and acidic residues" evidence="2">
    <location>
        <begin position="253"/>
        <end position="262"/>
    </location>
</feature>
<dbReference type="PANTHER" id="PTHR15615:SF108">
    <property type="entry name" value="PROTEIN CNPPD1"/>
    <property type="match status" value="1"/>
</dbReference>
<evidence type="ECO:0000313" key="3">
    <source>
        <dbReference type="EMBL" id="KAK9816746.1"/>
    </source>
</evidence>
<organism evidence="3 4">
    <name type="scientific">[Myrmecia] bisecta</name>
    <dbReference type="NCBI Taxonomy" id="41462"/>
    <lineage>
        <taxon>Eukaryota</taxon>
        <taxon>Viridiplantae</taxon>
        <taxon>Chlorophyta</taxon>
        <taxon>core chlorophytes</taxon>
        <taxon>Trebouxiophyceae</taxon>
        <taxon>Trebouxiales</taxon>
        <taxon>Trebouxiaceae</taxon>
        <taxon>Myrmecia</taxon>
    </lineage>
</organism>
<feature type="region of interest" description="Disordered" evidence="2">
    <location>
        <begin position="236"/>
        <end position="272"/>
    </location>
</feature>
<evidence type="ECO:0000256" key="2">
    <source>
        <dbReference type="SAM" id="MobiDB-lite"/>
    </source>
</evidence>
<evidence type="ECO:0000313" key="4">
    <source>
        <dbReference type="Proteomes" id="UP001489004"/>
    </source>
</evidence>
<dbReference type="InterPro" id="IPR013922">
    <property type="entry name" value="Cyclin_PHO80-like"/>
</dbReference>